<dbReference type="PANTHER" id="PTHR11908">
    <property type="entry name" value="XANTHINE DEHYDROGENASE"/>
    <property type="match status" value="1"/>
</dbReference>
<evidence type="ECO:0000256" key="2">
    <source>
        <dbReference type="ARBA" id="ARBA00023002"/>
    </source>
</evidence>
<dbReference type="EC" id="1.2.5.3" evidence="5"/>
<keyword evidence="2 5" id="KW-0560">Oxidoreductase</keyword>
<dbReference type="InterPro" id="IPR008274">
    <property type="entry name" value="AldOxase/xan_DH_MoCoBD1"/>
</dbReference>
<reference evidence="5 6" key="1">
    <citation type="submission" date="2018-08" db="EMBL/GenBank/DDBJ databases">
        <title>Meiothermus granaticius genome AF-68 sequencing project.</title>
        <authorList>
            <person name="Da Costa M.S."/>
            <person name="Albuquerque L."/>
            <person name="Raposo P."/>
            <person name="Froufe H.J.C."/>
            <person name="Barroso C.S."/>
            <person name="Egas C."/>
        </authorList>
    </citation>
    <scope>NUCLEOTIDE SEQUENCE [LARGE SCALE GENOMIC DNA]</scope>
    <source>
        <strain evidence="5 6">AF-68</strain>
    </source>
</reference>
<dbReference type="SUPFAM" id="SSF56003">
    <property type="entry name" value="Molybdenum cofactor-binding domain"/>
    <property type="match status" value="1"/>
</dbReference>
<dbReference type="Pfam" id="PF20256">
    <property type="entry name" value="MoCoBD_2"/>
    <property type="match status" value="1"/>
</dbReference>
<feature type="domain" description="Aldehyde oxidase/xanthine dehydrogenase a/b hammerhead" evidence="4">
    <location>
        <begin position="29"/>
        <end position="140"/>
    </location>
</feature>
<dbReference type="PANTHER" id="PTHR11908:SF132">
    <property type="entry name" value="ALDEHYDE OXIDASE 1-RELATED"/>
    <property type="match status" value="1"/>
</dbReference>
<dbReference type="RefSeq" id="WP_119357224.1">
    <property type="nucleotide sequence ID" value="NZ_BJXM01000019.1"/>
</dbReference>
<dbReference type="SUPFAM" id="SSF54665">
    <property type="entry name" value="CO dehydrogenase molybdoprotein N-domain-like"/>
    <property type="match status" value="1"/>
</dbReference>
<evidence type="ECO:0000313" key="5">
    <source>
        <dbReference type="EMBL" id="RIH92301.1"/>
    </source>
</evidence>
<gene>
    <name evidence="5" type="primary">cutL_2</name>
    <name evidence="5" type="ORF">Mgrana_01732</name>
</gene>
<dbReference type="Pfam" id="PF02738">
    <property type="entry name" value="MoCoBD_1"/>
    <property type="match status" value="1"/>
</dbReference>
<dbReference type="Gene3D" id="3.30.365.10">
    <property type="entry name" value="Aldehyde oxidase/xanthine dehydrogenase, molybdopterin binding domain"/>
    <property type="match status" value="4"/>
</dbReference>
<dbReference type="GO" id="GO:0008805">
    <property type="term" value="F:carbon-monoxide oxygenase activity"/>
    <property type="evidence" value="ECO:0007669"/>
    <property type="project" value="UniProtKB-EC"/>
</dbReference>
<proteinExistence type="predicted"/>
<dbReference type="FunFam" id="3.30.365.10:FF:000001">
    <property type="entry name" value="Xanthine dehydrogenase oxidase"/>
    <property type="match status" value="1"/>
</dbReference>
<comment type="caution">
    <text evidence="5">The sequence shown here is derived from an EMBL/GenBank/DDBJ whole genome shotgun (WGS) entry which is preliminary data.</text>
</comment>
<keyword evidence="6" id="KW-1185">Reference proteome</keyword>
<dbReference type="InterPro" id="IPR036856">
    <property type="entry name" value="Ald_Oxase/Xan_DH_a/b_sf"/>
</dbReference>
<dbReference type="SMART" id="SM01008">
    <property type="entry name" value="Ald_Xan_dh_C"/>
    <property type="match status" value="1"/>
</dbReference>
<accession>A0A399FCB6</accession>
<dbReference type="GO" id="GO:0005506">
    <property type="term" value="F:iron ion binding"/>
    <property type="evidence" value="ECO:0007669"/>
    <property type="project" value="InterPro"/>
</dbReference>
<dbReference type="Gene3D" id="3.90.1170.50">
    <property type="entry name" value="Aldehyde oxidase/xanthine dehydrogenase, a/b hammerhead"/>
    <property type="match status" value="1"/>
</dbReference>
<dbReference type="OrthoDB" id="9759099at2"/>
<protein>
    <submittedName>
        <fullName evidence="5">Carbon monoxide dehydrogenase large chain</fullName>
        <ecNumber evidence="5">1.2.5.3</ecNumber>
    </submittedName>
</protein>
<evidence type="ECO:0000313" key="6">
    <source>
        <dbReference type="Proteomes" id="UP000266178"/>
    </source>
</evidence>
<dbReference type="InterPro" id="IPR037165">
    <property type="entry name" value="AldOxase/xan_DH_Mopterin-bd_sf"/>
</dbReference>
<evidence type="ECO:0000256" key="1">
    <source>
        <dbReference type="ARBA" id="ARBA00022505"/>
    </source>
</evidence>
<dbReference type="Proteomes" id="UP000266178">
    <property type="component" value="Unassembled WGS sequence"/>
</dbReference>
<dbReference type="EMBL" id="QWLB01000021">
    <property type="protein sequence ID" value="RIH92301.1"/>
    <property type="molecule type" value="Genomic_DNA"/>
</dbReference>
<evidence type="ECO:0000259" key="4">
    <source>
        <dbReference type="SMART" id="SM01008"/>
    </source>
</evidence>
<sequence>MAEETLTRSTPEKLIGKPIKRLEDPKLLRGQGAYLDDLTQTDTLHLALLRSPYAHAKINAVDAAGALEVPGVVHVFTAADLPELAAPGEGASGARVVQHPVLARGHVRYVGEPVVAVLAISAAAAEDGVQAVMVDYEPLEAVVSPLEALENHILVHPELETNLAFQRKTTAGNPEEAFAGAHKVVGARLVQQRVAPAPMEPRGVLAAWDRVRESLTVWSSTQMPHALRTAVAEALGLSENQVRAVTPDVGGAFGAKINIYPEEILVGHLARALGRPVKWVEGRGESFLATIHGRAQVADLELALAADGKILGLRGRVVADLGAYILDTTLGNAPGTLLMLQGPYVIPAVELELHSVYTHATPTGAYRGAGRPEATYYLERLMDLAARELGLDPAELRLKNFIRGPFPYKTLTGAKYDSGAYPEALERLLEVAEYKALREEQAQARAQGRLVGIGLCSYVEITGYGWDSGGVRINADGSATVFTGTSPHGQGTATGFAQIVAERLGLELNRIQIVQGDTLAIPYGMGTAGSRTLSVGGSAILKASEIVREKIVKIAAHLLEAAPEDIELSQTPSGQAAWGVRGTDQAIPMSQILSTAFSHRKLPPGMDPGLEGHATFALKDANYPFGTHLAMVEVERETGTVRVLKYVSVDDTGPIVNPLLAQGQVQGGVTQGIGQALWEGIVYDPEGQMLNGNFLEYHFPQALEVPWAQWNHTETPSPTNPLGVKGIGEAGAIGATPAVVNAVLDALGVAHLDMPLTPEKLWRALQAG</sequence>
<keyword evidence="1" id="KW-0500">Molybdenum</keyword>
<evidence type="ECO:0000256" key="3">
    <source>
        <dbReference type="ARBA" id="ARBA00053029"/>
    </source>
</evidence>
<dbReference type="InterPro" id="IPR046867">
    <property type="entry name" value="AldOxase/xan_DH_MoCoBD2"/>
</dbReference>
<organism evidence="5 6">
    <name type="scientific">Meiothermus granaticius NBRC 107808</name>
    <dbReference type="NCBI Taxonomy" id="1227551"/>
    <lineage>
        <taxon>Bacteria</taxon>
        <taxon>Thermotogati</taxon>
        <taxon>Deinococcota</taxon>
        <taxon>Deinococci</taxon>
        <taxon>Thermales</taxon>
        <taxon>Thermaceae</taxon>
        <taxon>Meiothermus</taxon>
    </lineage>
</organism>
<name>A0A399FCB6_9DEIN</name>
<dbReference type="InterPro" id="IPR016208">
    <property type="entry name" value="Ald_Oxase/xanthine_DH-like"/>
</dbReference>
<dbReference type="AlphaFoldDB" id="A0A399FCB6"/>
<dbReference type="InterPro" id="IPR000674">
    <property type="entry name" value="Ald_Oxase/Xan_DH_a/b"/>
</dbReference>
<comment type="cofactor">
    <cofactor evidence="3">
        <name>Mo-molybdopterin cytosine dinucleotide</name>
        <dbReference type="ChEBI" id="CHEBI:71308"/>
    </cofactor>
</comment>
<dbReference type="Pfam" id="PF01315">
    <property type="entry name" value="Ald_Xan_dh_C"/>
    <property type="match status" value="1"/>
</dbReference>